<dbReference type="OrthoDB" id="9806546at2"/>
<feature type="binding site" evidence="9">
    <location>
        <position position="13"/>
    </location>
    <ligand>
        <name>NADPH</name>
        <dbReference type="ChEBI" id="CHEBI:57783"/>
    </ligand>
</feature>
<dbReference type="InterPro" id="IPR026877">
    <property type="entry name" value="DXPR_C"/>
</dbReference>
<feature type="domain" description="1-deoxy-D-xylulose 5-phosphate reductoisomerase N-terminal" evidence="10">
    <location>
        <begin position="4"/>
        <end position="129"/>
    </location>
</feature>
<feature type="binding site" evidence="9">
    <location>
        <position position="121"/>
    </location>
    <ligand>
        <name>NADPH</name>
        <dbReference type="ChEBI" id="CHEBI:57783"/>
    </ligand>
</feature>
<dbReference type="HAMAP" id="MF_00183">
    <property type="entry name" value="DXP_reductoisom"/>
    <property type="match status" value="1"/>
</dbReference>
<keyword evidence="3 9" id="KW-0479">Metal-binding</keyword>
<feature type="binding site" evidence="9">
    <location>
        <position position="218"/>
    </location>
    <ligand>
        <name>Mn(2+)</name>
        <dbReference type="ChEBI" id="CHEBI:29035"/>
    </ligand>
</feature>
<dbReference type="SUPFAM" id="SSF51735">
    <property type="entry name" value="NAD(P)-binding Rossmann-fold domains"/>
    <property type="match status" value="1"/>
</dbReference>
<dbReference type="InterPro" id="IPR036291">
    <property type="entry name" value="NAD(P)-bd_dom_sf"/>
</dbReference>
<evidence type="ECO:0000256" key="8">
    <source>
        <dbReference type="ARBA" id="ARBA00048543"/>
    </source>
</evidence>
<reference evidence="13 14" key="1">
    <citation type="submission" date="2016-11" db="EMBL/GenBank/DDBJ databases">
        <authorList>
            <person name="Jaros S."/>
            <person name="Januszkiewicz K."/>
            <person name="Wedrychowicz H."/>
        </authorList>
    </citation>
    <scope>NUCLEOTIDE SEQUENCE [LARGE SCALE GENOMIC DNA]</scope>
    <source>
        <strain evidence="13 14">DSM 15970</strain>
    </source>
</reference>
<feature type="binding site" evidence="9">
    <location>
        <position position="35"/>
    </location>
    <ligand>
        <name>NADPH</name>
        <dbReference type="ChEBI" id="CHEBI:57783"/>
    </ligand>
</feature>
<evidence type="ECO:0000256" key="2">
    <source>
        <dbReference type="ARBA" id="ARBA00006825"/>
    </source>
</evidence>
<dbReference type="NCBIfam" id="NF009114">
    <property type="entry name" value="PRK12464.1"/>
    <property type="match status" value="1"/>
</dbReference>
<dbReference type="RefSeq" id="WP_073992460.1">
    <property type="nucleotide sequence ID" value="NZ_FQYT01000002.1"/>
</dbReference>
<dbReference type="Pfam" id="PF08436">
    <property type="entry name" value="DXP_redisom_C"/>
    <property type="match status" value="1"/>
</dbReference>
<sequence>MKRLSVLGSTGSIGTQTLEIVRRNPELKVTALAAGSDIASLEAQIREFRPAVVCVYNREKADELRIKIKDTDTAVFSGMDGLIETACHKDADIVLTAMVGMIGIQPTIEAIKAGKDIALANKETLVTAGHLIMPLAKQCGVRILPVDSEHSAIFQSLNGEDSENISRIILTASGGPFRGLTREQMQGIRPEDALKHPNWSMGRKITIDSATLVNKGLEVMEAKWLFDVPLEKVEVIVHPQSIIHSMVEFVDGAIIAQLGCPDMKLPIQYALFYPERRYLDGDRLDFAAIKNFTFEAPDLKNFPGLKLAYDASAAGGTMPTVYNAANEYAVRKFLDNEIRFLDIAEIISLAMDGHKVIGNPSVEEILQTETDTYYRIESR</sequence>
<comment type="caution">
    <text evidence="9">Lacks conserved residue(s) required for the propagation of feature annotation.</text>
</comment>
<protein>
    <recommendedName>
        <fullName evidence="9">1-deoxy-D-xylulose 5-phosphate reductoisomerase</fullName>
        <shortName evidence="9">DXP reductoisomerase</shortName>
        <ecNumber evidence="9">1.1.1.267</ecNumber>
    </recommendedName>
    <alternativeName>
        <fullName evidence="9">1-deoxyxylulose-5-phosphate reductoisomerase</fullName>
    </alternativeName>
    <alternativeName>
        <fullName evidence="9">2-C-methyl-D-erythritol 4-phosphate synthase</fullName>
    </alternativeName>
</protein>
<evidence type="ECO:0000256" key="4">
    <source>
        <dbReference type="ARBA" id="ARBA00022857"/>
    </source>
</evidence>
<dbReference type="InterPro" id="IPR003821">
    <property type="entry name" value="DXP_reductoisomerase"/>
</dbReference>
<feature type="binding site" evidence="9">
    <location>
        <position position="122"/>
    </location>
    <ligand>
        <name>1-deoxy-D-xylulose 5-phosphate</name>
        <dbReference type="ChEBI" id="CHEBI:57792"/>
    </ligand>
</feature>
<dbReference type="STRING" id="1122934.SAMN02745691_00160"/>
<name>A0A1M6AG97_9FIRM</name>
<evidence type="ECO:0000256" key="5">
    <source>
        <dbReference type="ARBA" id="ARBA00023002"/>
    </source>
</evidence>
<dbReference type="SUPFAM" id="SSF55347">
    <property type="entry name" value="Glyceraldehyde-3-phosphate dehydrogenase-like, C-terminal domain"/>
    <property type="match status" value="1"/>
</dbReference>
<evidence type="ECO:0000259" key="11">
    <source>
        <dbReference type="Pfam" id="PF08436"/>
    </source>
</evidence>
<comment type="similarity">
    <text evidence="2 9">Belongs to the DXR family.</text>
</comment>
<dbReference type="Gene3D" id="1.10.1740.10">
    <property type="match status" value="1"/>
</dbReference>
<feature type="binding site" evidence="9">
    <location>
        <position position="218"/>
    </location>
    <ligand>
        <name>1-deoxy-D-xylulose 5-phosphate</name>
        <dbReference type="ChEBI" id="CHEBI:57792"/>
    </ligand>
</feature>
<organism evidence="13 14">
    <name type="scientific">Parasporobacterium paucivorans DSM 15970</name>
    <dbReference type="NCBI Taxonomy" id="1122934"/>
    <lineage>
        <taxon>Bacteria</taxon>
        <taxon>Bacillati</taxon>
        <taxon>Bacillota</taxon>
        <taxon>Clostridia</taxon>
        <taxon>Lachnospirales</taxon>
        <taxon>Lachnospiraceae</taxon>
        <taxon>Parasporobacterium</taxon>
    </lineage>
</organism>
<feature type="domain" description="1-deoxy-D-xylulose 5-phosphate reductoisomerase C-terminal" evidence="11">
    <location>
        <begin position="143"/>
        <end position="226"/>
    </location>
</feature>
<dbReference type="GO" id="GO:0030604">
    <property type="term" value="F:1-deoxy-D-xylulose-5-phosphate reductoisomerase activity"/>
    <property type="evidence" value="ECO:0007669"/>
    <property type="project" value="UniProtKB-UniRule"/>
</dbReference>
<feature type="binding site" evidence="9">
    <location>
        <position position="196"/>
    </location>
    <ligand>
        <name>1-deoxy-D-xylulose 5-phosphate</name>
        <dbReference type="ChEBI" id="CHEBI:57792"/>
    </ligand>
</feature>
<dbReference type="Proteomes" id="UP000184342">
    <property type="component" value="Unassembled WGS sequence"/>
</dbReference>
<feature type="binding site" evidence="9">
    <location>
        <position position="209"/>
    </location>
    <ligand>
        <name>1-deoxy-D-xylulose 5-phosphate</name>
        <dbReference type="ChEBI" id="CHEBI:57792"/>
    </ligand>
</feature>
<feature type="binding site" evidence="9">
    <location>
        <position position="148"/>
    </location>
    <ligand>
        <name>1-deoxy-D-xylulose 5-phosphate</name>
        <dbReference type="ChEBI" id="CHEBI:57792"/>
    </ligand>
</feature>
<comment type="catalytic activity">
    <reaction evidence="8">
        <text>2-C-methyl-D-erythritol 4-phosphate + NADP(+) = 1-deoxy-D-xylulose 5-phosphate + NADPH + H(+)</text>
        <dbReference type="Rhea" id="RHEA:13717"/>
        <dbReference type="ChEBI" id="CHEBI:15378"/>
        <dbReference type="ChEBI" id="CHEBI:57783"/>
        <dbReference type="ChEBI" id="CHEBI:57792"/>
        <dbReference type="ChEBI" id="CHEBI:58262"/>
        <dbReference type="ChEBI" id="CHEBI:58349"/>
        <dbReference type="EC" id="1.1.1.267"/>
    </reaction>
    <physiologicalReaction direction="right-to-left" evidence="8">
        <dbReference type="Rhea" id="RHEA:13719"/>
    </physiologicalReaction>
</comment>
<feature type="binding site" evidence="9">
    <location>
        <position position="173"/>
    </location>
    <ligand>
        <name>1-deoxy-D-xylulose 5-phosphate</name>
        <dbReference type="ChEBI" id="CHEBI:57792"/>
    </ligand>
</feature>
<dbReference type="InterPro" id="IPR013512">
    <property type="entry name" value="DXP_reductoisomerase_N"/>
</dbReference>
<feature type="binding site" evidence="9">
    <location>
        <position position="10"/>
    </location>
    <ligand>
        <name>NADPH</name>
        <dbReference type="ChEBI" id="CHEBI:57783"/>
    </ligand>
</feature>
<evidence type="ECO:0000256" key="7">
    <source>
        <dbReference type="ARBA" id="ARBA00023229"/>
    </source>
</evidence>
<feature type="binding site" evidence="9">
    <location>
        <position position="202"/>
    </location>
    <ligand>
        <name>NADPH</name>
        <dbReference type="ChEBI" id="CHEBI:57783"/>
    </ligand>
</feature>
<feature type="binding site" evidence="9">
    <location>
        <position position="215"/>
    </location>
    <ligand>
        <name>1-deoxy-D-xylulose 5-phosphate</name>
        <dbReference type="ChEBI" id="CHEBI:57792"/>
    </ligand>
</feature>
<evidence type="ECO:0000256" key="1">
    <source>
        <dbReference type="ARBA" id="ARBA00005094"/>
    </source>
</evidence>
<dbReference type="Gene3D" id="3.40.50.720">
    <property type="entry name" value="NAD(P)-binding Rossmann-like Domain"/>
    <property type="match status" value="1"/>
</dbReference>
<accession>A0A1M6AG97</accession>
<dbReference type="EMBL" id="FQYT01000002">
    <property type="protein sequence ID" value="SHI35447.1"/>
    <property type="molecule type" value="Genomic_DNA"/>
</dbReference>
<dbReference type="FunFam" id="3.40.50.720:FF:000045">
    <property type="entry name" value="1-deoxy-D-xylulose 5-phosphate reductoisomerase"/>
    <property type="match status" value="1"/>
</dbReference>
<keyword evidence="6 9" id="KW-0464">Manganese</keyword>
<proteinExistence type="inferred from homology"/>
<dbReference type="GO" id="GO:0051484">
    <property type="term" value="P:isopentenyl diphosphate biosynthetic process, methylerythritol 4-phosphate pathway involved in terpenoid biosynthetic process"/>
    <property type="evidence" value="ECO:0007669"/>
    <property type="project" value="TreeGrafter"/>
</dbReference>
<comment type="function">
    <text evidence="9">Catalyzes the NADPH-dependent rearrangement and reduction of 1-deoxy-D-xylulose-5-phosphate (DXP) to 2-C-methyl-D-erythritol 4-phosphate (MEP).</text>
</comment>
<keyword evidence="7 9" id="KW-0414">Isoprene biosynthesis</keyword>
<evidence type="ECO:0000256" key="3">
    <source>
        <dbReference type="ARBA" id="ARBA00022723"/>
    </source>
</evidence>
<evidence type="ECO:0000259" key="10">
    <source>
        <dbReference type="Pfam" id="PF02670"/>
    </source>
</evidence>
<dbReference type="PANTHER" id="PTHR30525:SF0">
    <property type="entry name" value="1-DEOXY-D-XYLULOSE 5-PHOSPHATE REDUCTOISOMERASE, CHLOROPLASTIC"/>
    <property type="match status" value="1"/>
</dbReference>
<feature type="binding site" evidence="9">
    <location>
        <position position="149"/>
    </location>
    <ligand>
        <name>1-deoxy-D-xylulose 5-phosphate</name>
        <dbReference type="ChEBI" id="CHEBI:57792"/>
    </ligand>
</feature>
<dbReference type="Pfam" id="PF13288">
    <property type="entry name" value="DXPR_C"/>
    <property type="match status" value="1"/>
</dbReference>
<feature type="binding site" evidence="9">
    <location>
        <position position="12"/>
    </location>
    <ligand>
        <name>NADPH</name>
        <dbReference type="ChEBI" id="CHEBI:57783"/>
    </ligand>
</feature>
<evidence type="ECO:0000259" key="12">
    <source>
        <dbReference type="Pfam" id="PF13288"/>
    </source>
</evidence>
<keyword evidence="14" id="KW-1185">Reference proteome</keyword>
<evidence type="ECO:0000313" key="14">
    <source>
        <dbReference type="Proteomes" id="UP000184342"/>
    </source>
</evidence>
<keyword evidence="4 9" id="KW-0521">NADP</keyword>
<keyword evidence="5 9" id="KW-0560">Oxidoreductase</keyword>
<feature type="binding site" evidence="9">
    <location>
        <position position="149"/>
    </location>
    <ligand>
        <name>Mn(2+)</name>
        <dbReference type="ChEBI" id="CHEBI:29035"/>
    </ligand>
</feature>
<keyword evidence="13" id="KW-0413">Isomerase</keyword>
<dbReference type="InterPro" id="IPR013644">
    <property type="entry name" value="DXP_reductoisomerase_C"/>
</dbReference>
<feature type="binding site" evidence="9">
    <location>
        <position position="147"/>
    </location>
    <ligand>
        <name>Mn(2+)</name>
        <dbReference type="ChEBI" id="CHEBI:29035"/>
    </ligand>
</feature>
<evidence type="ECO:0000256" key="6">
    <source>
        <dbReference type="ARBA" id="ARBA00023211"/>
    </source>
</evidence>
<comment type="pathway">
    <text evidence="1 9">Isoprenoid biosynthesis; isopentenyl diphosphate biosynthesis via DXP pathway; isopentenyl diphosphate from 1-deoxy-D-xylulose 5-phosphate: step 1/6.</text>
</comment>
<dbReference type="GO" id="GO:0016853">
    <property type="term" value="F:isomerase activity"/>
    <property type="evidence" value="ECO:0007669"/>
    <property type="project" value="UniProtKB-KW"/>
</dbReference>
<dbReference type="AlphaFoldDB" id="A0A1M6AG97"/>
<feature type="domain" description="DXP reductoisomerase C-terminal" evidence="12">
    <location>
        <begin position="258"/>
        <end position="370"/>
    </location>
</feature>
<dbReference type="NCBIfam" id="TIGR00243">
    <property type="entry name" value="Dxr"/>
    <property type="match status" value="1"/>
</dbReference>
<dbReference type="EC" id="1.1.1.267" evidence="9"/>
<keyword evidence="9" id="KW-0460">Magnesium</keyword>
<dbReference type="GO" id="GO:0030145">
    <property type="term" value="F:manganese ion binding"/>
    <property type="evidence" value="ECO:0007669"/>
    <property type="project" value="TreeGrafter"/>
</dbReference>
<dbReference type="GO" id="GO:0070402">
    <property type="term" value="F:NADPH binding"/>
    <property type="evidence" value="ECO:0007669"/>
    <property type="project" value="InterPro"/>
</dbReference>
<feature type="binding site" evidence="9">
    <location>
        <position position="214"/>
    </location>
    <ligand>
        <name>1-deoxy-D-xylulose 5-phosphate</name>
        <dbReference type="ChEBI" id="CHEBI:57792"/>
    </ligand>
</feature>
<feature type="binding site" evidence="9">
    <location>
        <position position="11"/>
    </location>
    <ligand>
        <name>NADPH</name>
        <dbReference type="ChEBI" id="CHEBI:57783"/>
    </ligand>
</feature>
<dbReference type="SUPFAM" id="SSF69055">
    <property type="entry name" value="1-deoxy-D-xylulose-5-phosphate reductoisomerase, C-terminal domain"/>
    <property type="match status" value="1"/>
</dbReference>
<gene>
    <name evidence="9" type="primary">dxr</name>
    <name evidence="13" type="ORF">SAMN02745691_00160</name>
</gene>
<feature type="binding site" evidence="9">
    <location>
        <position position="123"/>
    </location>
    <ligand>
        <name>NADPH</name>
        <dbReference type="ChEBI" id="CHEBI:57783"/>
    </ligand>
</feature>
<evidence type="ECO:0000256" key="9">
    <source>
        <dbReference type="HAMAP-Rule" id="MF_00183"/>
    </source>
</evidence>
<dbReference type="UniPathway" id="UPA00056">
    <property type="reaction ID" value="UER00092"/>
</dbReference>
<dbReference type="PANTHER" id="PTHR30525">
    <property type="entry name" value="1-DEOXY-D-XYLULOSE 5-PHOSPHATE REDUCTOISOMERASE"/>
    <property type="match status" value="1"/>
</dbReference>
<dbReference type="PIRSF" id="PIRSF006205">
    <property type="entry name" value="Dxp_reductismrs"/>
    <property type="match status" value="1"/>
</dbReference>
<dbReference type="InterPro" id="IPR036169">
    <property type="entry name" value="DXPR_C_sf"/>
</dbReference>
<dbReference type="Pfam" id="PF02670">
    <property type="entry name" value="DXP_reductoisom"/>
    <property type="match status" value="1"/>
</dbReference>
<evidence type="ECO:0000313" key="13">
    <source>
        <dbReference type="EMBL" id="SHI35447.1"/>
    </source>
</evidence>
<comment type="cofactor">
    <cofactor evidence="9">
        <name>Mg(2+)</name>
        <dbReference type="ChEBI" id="CHEBI:18420"/>
    </cofactor>
    <cofactor evidence="9">
        <name>Mn(2+)</name>
        <dbReference type="ChEBI" id="CHEBI:29035"/>
    </cofactor>
</comment>